<proteinExistence type="predicted"/>
<dbReference type="Proteomes" id="UP001163324">
    <property type="component" value="Chromosome 8"/>
</dbReference>
<organism evidence="1 2">
    <name type="scientific">Trichothecium roseum</name>
    <dbReference type="NCBI Taxonomy" id="47278"/>
    <lineage>
        <taxon>Eukaryota</taxon>
        <taxon>Fungi</taxon>
        <taxon>Dikarya</taxon>
        <taxon>Ascomycota</taxon>
        <taxon>Pezizomycotina</taxon>
        <taxon>Sordariomycetes</taxon>
        <taxon>Hypocreomycetidae</taxon>
        <taxon>Hypocreales</taxon>
        <taxon>Hypocreales incertae sedis</taxon>
        <taxon>Trichothecium</taxon>
    </lineage>
</organism>
<dbReference type="EMBL" id="CM047947">
    <property type="protein sequence ID" value="KAI9896918.1"/>
    <property type="molecule type" value="Genomic_DNA"/>
</dbReference>
<name>A0ACC0USE8_9HYPO</name>
<reference evidence="1" key="1">
    <citation type="submission" date="2022-10" db="EMBL/GenBank/DDBJ databases">
        <title>Complete Genome of Trichothecium roseum strain YXFP-22015, a Plant Pathogen Isolated from Citrus.</title>
        <authorList>
            <person name="Wang Y."/>
            <person name="Zhu L."/>
        </authorList>
    </citation>
    <scope>NUCLEOTIDE SEQUENCE</scope>
    <source>
        <strain evidence="1">YXFP-22015</strain>
    </source>
</reference>
<gene>
    <name evidence="1" type="ORF">N3K66_007940</name>
</gene>
<comment type="caution">
    <text evidence="1">The sequence shown here is derived from an EMBL/GenBank/DDBJ whole genome shotgun (WGS) entry which is preliminary data.</text>
</comment>
<sequence>MPRPRLDPSQRQRAAEACNLCRETKKRCSGTAPCTHCLRRGIGDTCFISNRPRRHRSSAAAAAAAAGFGVRAAPPGRAEKGSNIGLTLSSPMRSRAQRDRSSAVSDTAAVSPGHSSGGVVSVGADFRPLSPSESRTTDADGPKTASSQAHRGDTRKDDGKAISGNSLLSTKPASRMLLNLRGERVYIGGGASLSFLQLIRSVVTAQIGPSQFSRHGRSDTMLEKESPQSQCGAHVGDPGALSTEAKLIHAESFYAVTEGIIDPFAPQELEDLLTTANVNLPPWKRALVDAVMAVGLQCESPTDTRDRELAFFREAQSRALAGMLEDPDIDMVRVFLIMAFYLLGECRRNTAFMYLGVAARAAVALGLHSKDTYGSQICGDARQRLRLRVWMSLRVLDIIVNCLLGRPAATAGVYSDVQGLVGQAVASAAEGAEGAEEGADYGMVCLGASYDVTGLMIVTVDRLYDRKEMSIPVVEELLSELERWSRELPEFLRTPPCATVSSSGFTGSEIGEKGAIGRVHVSVLYYFAVTLVTRPILISTLMQQQQPAGSDMVHSHMAAACLDAASFIVHTCSGARKHKLLRANMCILKAILFPAGLVLGFEIFAKDVADYTTESAFHGARDLLALLSAKSPQAALYHDILSSLSNAVAQRRGRTAAASKGRTTYVSRLFNFDKPPPAPGPLIGGDEIDAGTIVGDVGDQVMTAGEGGGGVDEEQRIQIEDIFNSWSLGQNTPVNPGEVFLDWDSLDISQWDKFPYRI</sequence>
<keyword evidence="2" id="KW-1185">Reference proteome</keyword>
<accession>A0ACC0USE8</accession>
<evidence type="ECO:0000313" key="2">
    <source>
        <dbReference type="Proteomes" id="UP001163324"/>
    </source>
</evidence>
<evidence type="ECO:0000313" key="1">
    <source>
        <dbReference type="EMBL" id="KAI9896918.1"/>
    </source>
</evidence>
<protein>
    <submittedName>
        <fullName evidence="1">Uncharacterized protein</fullName>
    </submittedName>
</protein>